<name>A0A6V8SIM7_9CLOT</name>
<keyword evidence="1" id="KW-1133">Transmembrane helix</keyword>
<evidence type="ECO:0000313" key="3">
    <source>
        <dbReference type="Proteomes" id="UP000580568"/>
    </source>
</evidence>
<sequence length="160" mass="17473">MSVRKVIIPVSIFAVAVLLLIGFTEKPISNNSADKGSIEKNTIVELKAESCKEFIEYLNKAGIKIKAITKSSSMLLKGEETAININGEFINVYEYKNSDQMAADIKTIRSDGAIVGSAFVDWVSIPHIYKNGNIIVIYVGENKEIKDTIQKSVGNQFAGG</sequence>
<gene>
    <name evidence="2" type="ORF">bsdtw1_01062</name>
</gene>
<keyword evidence="1" id="KW-0472">Membrane</keyword>
<protein>
    <recommendedName>
        <fullName evidence="4">DUF4358 domain-containing protein</fullName>
    </recommendedName>
</protein>
<evidence type="ECO:0000256" key="1">
    <source>
        <dbReference type="SAM" id="Phobius"/>
    </source>
</evidence>
<keyword evidence="1" id="KW-0812">Transmembrane</keyword>
<evidence type="ECO:0000313" key="2">
    <source>
        <dbReference type="EMBL" id="GFP74998.1"/>
    </source>
</evidence>
<accession>A0A6V8SIM7</accession>
<comment type="caution">
    <text evidence="2">The sequence shown here is derived from an EMBL/GenBank/DDBJ whole genome shotgun (WGS) entry which is preliminary data.</text>
</comment>
<proteinExistence type="predicted"/>
<organism evidence="2 3">
    <name type="scientific">Clostridium fungisolvens</name>
    <dbReference type="NCBI Taxonomy" id="1604897"/>
    <lineage>
        <taxon>Bacteria</taxon>
        <taxon>Bacillati</taxon>
        <taxon>Bacillota</taxon>
        <taxon>Clostridia</taxon>
        <taxon>Eubacteriales</taxon>
        <taxon>Clostridiaceae</taxon>
        <taxon>Clostridium</taxon>
    </lineage>
</organism>
<feature type="transmembrane region" description="Helical" evidence="1">
    <location>
        <begin position="6"/>
        <end position="23"/>
    </location>
</feature>
<dbReference type="Proteomes" id="UP000580568">
    <property type="component" value="Unassembled WGS sequence"/>
</dbReference>
<dbReference type="AlphaFoldDB" id="A0A6V8SIM7"/>
<keyword evidence="3" id="KW-1185">Reference proteome</keyword>
<dbReference type="EMBL" id="BLZR01000001">
    <property type="protein sequence ID" value="GFP74998.1"/>
    <property type="molecule type" value="Genomic_DNA"/>
</dbReference>
<evidence type="ECO:0008006" key="4">
    <source>
        <dbReference type="Google" id="ProtNLM"/>
    </source>
</evidence>
<reference evidence="2 3" key="1">
    <citation type="submission" date="2020-07" db="EMBL/GenBank/DDBJ databases">
        <title>A new beta-1,3-glucan-decomposing anaerobic bacterium isolated from anoxic soil subjected to biological soil disinfestation.</title>
        <authorList>
            <person name="Ueki A."/>
            <person name="Tonouchi A."/>
        </authorList>
    </citation>
    <scope>NUCLEOTIDE SEQUENCE [LARGE SCALE GENOMIC DNA]</scope>
    <source>
        <strain evidence="2 3">TW1</strain>
    </source>
</reference>